<dbReference type="EMBL" id="FOIJ01000001">
    <property type="protein sequence ID" value="SES83282.1"/>
    <property type="molecule type" value="Genomic_DNA"/>
</dbReference>
<keyword evidence="2" id="KW-1185">Reference proteome</keyword>
<dbReference type="AlphaFoldDB" id="A0A1H9ZNP5"/>
<dbReference type="SMART" id="SM00706">
    <property type="entry name" value="TECPR"/>
    <property type="match status" value="3"/>
</dbReference>
<organism evidence="1 2">
    <name type="scientific">Stigmatella erecta</name>
    <dbReference type="NCBI Taxonomy" id="83460"/>
    <lineage>
        <taxon>Bacteria</taxon>
        <taxon>Pseudomonadati</taxon>
        <taxon>Myxococcota</taxon>
        <taxon>Myxococcia</taxon>
        <taxon>Myxococcales</taxon>
        <taxon>Cystobacterineae</taxon>
        <taxon>Archangiaceae</taxon>
        <taxon>Stigmatella</taxon>
    </lineage>
</organism>
<evidence type="ECO:0000313" key="1">
    <source>
        <dbReference type="EMBL" id="SES83282.1"/>
    </source>
</evidence>
<evidence type="ECO:0000313" key="2">
    <source>
        <dbReference type="Proteomes" id="UP000199181"/>
    </source>
</evidence>
<gene>
    <name evidence="1" type="ORF">SAMN05443639_101373</name>
</gene>
<dbReference type="Pfam" id="PF11617">
    <property type="entry name" value="Cu-binding_MopE"/>
    <property type="match status" value="2"/>
</dbReference>
<accession>A0A1H9ZNP5</accession>
<dbReference type="PROSITE" id="PS51257">
    <property type="entry name" value="PROKAR_LIPOPROTEIN"/>
    <property type="match status" value="1"/>
</dbReference>
<dbReference type="RefSeq" id="WP_093515275.1">
    <property type="nucleotide sequence ID" value="NZ_FOIJ01000001.1"/>
</dbReference>
<reference evidence="2" key="1">
    <citation type="submission" date="2016-10" db="EMBL/GenBank/DDBJ databases">
        <authorList>
            <person name="Varghese N."/>
            <person name="Submissions S."/>
        </authorList>
    </citation>
    <scope>NUCLEOTIDE SEQUENCE [LARGE SCALE GENOMIC DNA]</scope>
    <source>
        <strain evidence="2">DSM 16858</strain>
    </source>
</reference>
<name>A0A1H9ZNP5_9BACT</name>
<protein>
    <submittedName>
        <fullName evidence="1">Putative metal-binding motif-containing protein</fullName>
    </submittedName>
</protein>
<sequence>MRLFLFGLWFVTLAACKSEDRREGAIRVDLSYATFRPGCLTLTASDKADPSRSTEQVLSVLESADGRVPRSQDLTVAVYRQDDWSHELTITAEASEADCKVEDRRSVAIESVDVRVPEEGIEVVRLDLRATDLDDDGFVVPVDGRGTDCDDANPAVKPGAVDLACTTAQECAGTFSCTAQGVATTCMSTQPFTTWYTDVDGDGRAGTSVGDDCKPPVEGAVTVLDDCDDNSPFAFTDAVERCDRVDNNCNKQVDETGCGSMSWSTVPLPGDPETRWRAVTAYAEGHVWVVGDNGRVIHVAGSSGATEYTNCAGNWISAWARPSDGRVFLGSTGGVFGSHKAADSDCGGTPSGSMARLNGLVGFEDATGTVLFAVNSEGRIYRWVYTKAPTEVFTAGFSLRAIHGTKISNMLAVGSHDGSPKVFGVDADGNWIPETLPTGLPADTTLRSVHVVHDGLAFAAGDNGVVLQRSRDGWTRLPGLGNTPPDIQGLTAYGPTTVYVAATDSTLKWYNGKDWASDVSGSWTPTAIGGVGPHEIWAVGDKNTLLRWRP</sequence>
<dbReference type="InterPro" id="IPR006624">
    <property type="entry name" value="Beta-propeller_rpt_TECPR"/>
</dbReference>
<dbReference type="Proteomes" id="UP000199181">
    <property type="component" value="Unassembled WGS sequence"/>
</dbReference>
<dbReference type="SUPFAM" id="SSF69322">
    <property type="entry name" value="Tricorn protease domain 2"/>
    <property type="match status" value="1"/>
</dbReference>
<proteinExistence type="predicted"/>
<dbReference type="InterPro" id="IPR021655">
    <property type="entry name" value="Put_metal-bd"/>
</dbReference>